<evidence type="ECO:0000256" key="5">
    <source>
        <dbReference type="ARBA" id="ARBA00022729"/>
    </source>
</evidence>
<feature type="region of interest" description="Disordered" evidence="12">
    <location>
        <begin position="375"/>
        <end position="421"/>
    </location>
</feature>
<dbReference type="EMBL" id="SLWL01000009">
    <property type="protein sequence ID" value="TCO12515.1"/>
    <property type="molecule type" value="Genomic_DNA"/>
</dbReference>
<dbReference type="Gene3D" id="3.30.1380.10">
    <property type="match status" value="1"/>
</dbReference>
<organism evidence="13 14">
    <name type="scientific">Camelimonas lactis</name>
    <dbReference type="NCBI Taxonomy" id="659006"/>
    <lineage>
        <taxon>Bacteria</taxon>
        <taxon>Pseudomonadati</taxon>
        <taxon>Pseudomonadota</taxon>
        <taxon>Alphaproteobacteria</taxon>
        <taxon>Hyphomicrobiales</taxon>
        <taxon>Chelatococcaceae</taxon>
        <taxon>Camelimonas</taxon>
    </lineage>
</organism>
<evidence type="ECO:0000256" key="3">
    <source>
        <dbReference type="ARBA" id="ARBA00022670"/>
    </source>
</evidence>
<dbReference type="PANTHER" id="PTHR37425:SF1">
    <property type="entry name" value="OUTER MEMBRANE PROTEIN"/>
    <property type="match status" value="1"/>
</dbReference>
<dbReference type="GO" id="GO:0046872">
    <property type="term" value="F:metal ion binding"/>
    <property type="evidence" value="ECO:0007669"/>
    <property type="project" value="UniProtKB-KW"/>
</dbReference>
<dbReference type="GO" id="GO:0071555">
    <property type="term" value="P:cell wall organization"/>
    <property type="evidence" value="ECO:0007669"/>
    <property type="project" value="UniProtKB-KW"/>
</dbReference>
<evidence type="ECO:0000313" key="13">
    <source>
        <dbReference type="EMBL" id="TCO12515.1"/>
    </source>
</evidence>
<comment type="caution">
    <text evidence="13">The sequence shown here is derived from an EMBL/GenBank/DDBJ whole genome shotgun (WGS) entry which is preliminary data.</text>
</comment>
<keyword evidence="8" id="KW-0482">Metalloprotease</keyword>
<reference evidence="13 14" key="1">
    <citation type="submission" date="2019-03" db="EMBL/GenBank/DDBJ databases">
        <title>Genomic Encyclopedia of Type Strains, Phase IV (KMG-IV): sequencing the most valuable type-strain genomes for metagenomic binning, comparative biology and taxonomic classification.</title>
        <authorList>
            <person name="Goeker M."/>
        </authorList>
    </citation>
    <scope>NUCLEOTIDE SEQUENCE [LARGE SCALE GENOMIC DNA]</scope>
    <source>
        <strain evidence="13 14">DSM 22958</strain>
    </source>
</reference>
<evidence type="ECO:0000256" key="1">
    <source>
        <dbReference type="ARBA" id="ARBA00001947"/>
    </source>
</evidence>
<evidence type="ECO:0000256" key="7">
    <source>
        <dbReference type="ARBA" id="ARBA00022833"/>
    </source>
</evidence>
<dbReference type="InterPro" id="IPR010275">
    <property type="entry name" value="MepK"/>
</dbReference>
<feature type="region of interest" description="Disordered" evidence="12">
    <location>
        <begin position="344"/>
        <end position="363"/>
    </location>
</feature>
<evidence type="ECO:0000256" key="4">
    <source>
        <dbReference type="ARBA" id="ARBA00022723"/>
    </source>
</evidence>
<evidence type="ECO:0000256" key="6">
    <source>
        <dbReference type="ARBA" id="ARBA00022801"/>
    </source>
</evidence>
<keyword evidence="4" id="KW-0479">Metal-binding</keyword>
<dbReference type="SUPFAM" id="SSF55166">
    <property type="entry name" value="Hedgehog/DD-peptidase"/>
    <property type="match status" value="1"/>
</dbReference>
<keyword evidence="9" id="KW-0961">Cell wall biogenesis/degradation</keyword>
<dbReference type="PANTHER" id="PTHR37425">
    <property type="match status" value="1"/>
</dbReference>
<keyword evidence="6" id="KW-0378">Hydrolase</keyword>
<feature type="region of interest" description="Disordered" evidence="12">
    <location>
        <begin position="526"/>
        <end position="611"/>
    </location>
</feature>
<dbReference type="RefSeq" id="WP_245514366.1">
    <property type="nucleotide sequence ID" value="NZ_JBHUNN010000002.1"/>
</dbReference>
<sequence length="626" mass="66073">MSLPRLHFPFRPVAARAASLSRASGLWRRISGLTGSGGFRVGLGAVALAGATLTGASETQNAIANGDTRTLNLYYAHTKETISVTFKRFGSYDRAALKQLNWFLRDWRREEPTNMDPRLFDLVWEVHRELGSRETIHVLSAYRAPATNAMLRRRSSRVAEHSQHMLGKAMDFYLPDVPAARIRAAAVRLQRGGVGYYPSSYNPFVHLDVGSVRAWPRLSYEQLASIFPDGKTVHIPANGRPMARYEQAKAEILARGGSVAGATAYAAQENAPKKSFWARLFGGGADEGEDVAEQKAIAAAPPYKPRTAKEAAATAQQVAWAEGNQTTGDAGLLGFFGGGKQQQAQPVAVAAAPPPSADRLPPLEPQSTRIAEMAPVPAARPQDPASLAAMRPDDDGQPDASPETGQMGIVPLPPRRPDDPQLNMATAALSSDAVAANTIDAAMAPLPPVRPHGLGGASGQGAPATDIATDIATDEAAPVAVAAAPLPPARPADLGGPSPEARAVAAITSGRRRSDLAGDALAYAASPETTSALSPLPPMRPMELRGAAVAPKAERKQPAARSTPTTQPRRQPETASAPARKKEKNTGGLPDRIANAYSDATFSSEAEKDDTGAAFARALLARRKVD</sequence>
<evidence type="ECO:0000256" key="9">
    <source>
        <dbReference type="ARBA" id="ARBA00023316"/>
    </source>
</evidence>
<dbReference type="Pfam" id="PF05951">
    <property type="entry name" value="Peptidase_M15_2"/>
    <property type="match status" value="1"/>
</dbReference>
<feature type="compositionally biased region" description="Low complexity" evidence="12">
    <location>
        <begin position="559"/>
        <end position="575"/>
    </location>
</feature>
<evidence type="ECO:0000313" key="14">
    <source>
        <dbReference type="Proteomes" id="UP000294881"/>
    </source>
</evidence>
<protein>
    <recommendedName>
        <fullName evidence="11">Murein endopeptidase K</fullName>
    </recommendedName>
</protein>
<dbReference type="GO" id="GO:0006508">
    <property type="term" value="P:proteolysis"/>
    <property type="evidence" value="ECO:0007669"/>
    <property type="project" value="UniProtKB-KW"/>
</dbReference>
<keyword evidence="5" id="KW-0732">Signal</keyword>
<dbReference type="InterPro" id="IPR009045">
    <property type="entry name" value="Zn_M74/Hedgehog-like"/>
</dbReference>
<accession>A0A4R2GU91</accession>
<dbReference type="Proteomes" id="UP000294881">
    <property type="component" value="Unassembled WGS sequence"/>
</dbReference>
<keyword evidence="14" id="KW-1185">Reference proteome</keyword>
<keyword evidence="3" id="KW-0645">Protease</keyword>
<gene>
    <name evidence="13" type="ORF">EV666_109163</name>
</gene>
<evidence type="ECO:0000256" key="2">
    <source>
        <dbReference type="ARBA" id="ARBA00004776"/>
    </source>
</evidence>
<keyword evidence="7" id="KW-0862">Zinc</keyword>
<proteinExistence type="inferred from homology"/>
<evidence type="ECO:0000256" key="10">
    <source>
        <dbReference type="ARBA" id="ARBA00093448"/>
    </source>
</evidence>
<dbReference type="AlphaFoldDB" id="A0A4R2GU91"/>
<dbReference type="GO" id="GO:0008237">
    <property type="term" value="F:metallopeptidase activity"/>
    <property type="evidence" value="ECO:0007669"/>
    <property type="project" value="UniProtKB-KW"/>
</dbReference>
<evidence type="ECO:0000256" key="11">
    <source>
        <dbReference type="ARBA" id="ARBA00093666"/>
    </source>
</evidence>
<name>A0A4R2GU91_9HYPH</name>
<comment type="similarity">
    <text evidence="10">Belongs to the peptidase M15 family.</text>
</comment>
<comment type="cofactor">
    <cofactor evidence="1">
        <name>Zn(2+)</name>
        <dbReference type="ChEBI" id="CHEBI:29105"/>
    </cofactor>
</comment>
<evidence type="ECO:0000256" key="12">
    <source>
        <dbReference type="SAM" id="MobiDB-lite"/>
    </source>
</evidence>
<dbReference type="CDD" id="cd14844">
    <property type="entry name" value="Zn-DD-carboxypeptidase_like"/>
    <property type="match status" value="1"/>
</dbReference>
<evidence type="ECO:0000256" key="8">
    <source>
        <dbReference type="ARBA" id="ARBA00023049"/>
    </source>
</evidence>
<comment type="pathway">
    <text evidence="2">Cell wall biogenesis; cell wall polysaccharide biosynthesis.</text>
</comment>